<dbReference type="InterPro" id="IPR018858">
    <property type="entry name" value="DUF2458"/>
</dbReference>
<feature type="region of interest" description="Disordered" evidence="1">
    <location>
        <begin position="136"/>
        <end position="169"/>
    </location>
</feature>
<dbReference type="Proteomes" id="UP000799767">
    <property type="component" value="Unassembled WGS sequence"/>
</dbReference>
<gene>
    <name evidence="2" type="ORF">BDY17DRAFT_342620</name>
</gene>
<name>A0A6A6Q972_9PEZI</name>
<dbReference type="EMBL" id="MU001631">
    <property type="protein sequence ID" value="KAF2487937.1"/>
    <property type="molecule type" value="Genomic_DNA"/>
</dbReference>
<accession>A0A6A6Q972</accession>
<dbReference type="Pfam" id="PF10454">
    <property type="entry name" value="DUF2458"/>
    <property type="match status" value="1"/>
</dbReference>
<dbReference type="OrthoDB" id="5363415at2759"/>
<feature type="compositionally biased region" description="Polar residues" evidence="1">
    <location>
        <begin position="136"/>
        <end position="158"/>
    </location>
</feature>
<evidence type="ECO:0000256" key="1">
    <source>
        <dbReference type="SAM" id="MobiDB-lite"/>
    </source>
</evidence>
<organism evidence="2 3">
    <name type="scientific">Neohortaea acidophila</name>
    <dbReference type="NCBI Taxonomy" id="245834"/>
    <lineage>
        <taxon>Eukaryota</taxon>
        <taxon>Fungi</taxon>
        <taxon>Dikarya</taxon>
        <taxon>Ascomycota</taxon>
        <taxon>Pezizomycotina</taxon>
        <taxon>Dothideomycetes</taxon>
        <taxon>Dothideomycetidae</taxon>
        <taxon>Mycosphaerellales</taxon>
        <taxon>Teratosphaeriaceae</taxon>
        <taxon>Neohortaea</taxon>
    </lineage>
</organism>
<evidence type="ECO:0000313" key="2">
    <source>
        <dbReference type="EMBL" id="KAF2487937.1"/>
    </source>
</evidence>
<reference evidence="2" key="1">
    <citation type="journal article" date="2020" name="Stud. Mycol.">
        <title>101 Dothideomycetes genomes: a test case for predicting lifestyles and emergence of pathogens.</title>
        <authorList>
            <person name="Haridas S."/>
            <person name="Albert R."/>
            <person name="Binder M."/>
            <person name="Bloem J."/>
            <person name="Labutti K."/>
            <person name="Salamov A."/>
            <person name="Andreopoulos B."/>
            <person name="Baker S."/>
            <person name="Barry K."/>
            <person name="Bills G."/>
            <person name="Bluhm B."/>
            <person name="Cannon C."/>
            <person name="Castanera R."/>
            <person name="Culley D."/>
            <person name="Daum C."/>
            <person name="Ezra D."/>
            <person name="Gonzalez J."/>
            <person name="Henrissat B."/>
            <person name="Kuo A."/>
            <person name="Liang C."/>
            <person name="Lipzen A."/>
            <person name="Lutzoni F."/>
            <person name="Magnuson J."/>
            <person name="Mondo S."/>
            <person name="Nolan M."/>
            <person name="Ohm R."/>
            <person name="Pangilinan J."/>
            <person name="Park H.-J."/>
            <person name="Ramirez L."/>
            <person name="Alfaro M."/>
            <person name="Sun H."/>
            <person name="Tritt A."/>
            <person name="Yoshinaga Y."/>
            <person name="Zwiers L.-H."/>
            <person name="Turgeon B."/>
            <person name="Goodwin S."/>
            <person name="Spatafora J."/>
            <person name="Crous P."/>
            <person name="Grigoriev I."/>
        </authorList>
    </citation>
    <scope>NUCLEOTIDE SEQUENCE</scope>
    <source>
        <strain evidence="2">CBS 113389</strain>
    </source>
</reference>
<feature type="compositionally biased region" description="Basic and acidic residues" evidence="1">
    <location>
        <begin position="47"/>
        <end position="68"/>
    </location>
</feature>
<feature type="compositionally biased region" description="Low complexity" evidence="1">
    <location>
        <begin position="160"/>
        <end position="169"/>
    </location>
</feature>
<protein>
    <submittedName>
        <fullName evidence="2">Uncharacterized protein</fullName>
    </submittedName>
</protein>
<dbReference type="AlphaFoldDB" id="A0A6A6Q972"/>
<proteinExistence type="predicted"/>
<sequence>MAKKLQHLQTILANLARFAPAAASHATDSVVNKDDALNPPSVGSVSNEHEAKQSARDSRDLEGSDPRFKPQTRSTASPKPVIDPATITTWQDGLRCVTKIAAQNAQFAASIRKMMEDQRRNEMRWYAERQALKQAQANRAKSSQEAQSILRSLSNGGSPANPNDTTPTDTEAELARFDRKIYDAQLHMNFTMTAELKGLGVPFFGTDQSLILDDRGSTAEKGERPKWSPLVSQTQLLGLQRRMVEYLEDLYRD</sequence>
<dbReference type="RefSeq" id="XP_033594506.1">
    <property type="nucleotide sequence ID" value="XM_033738023.1"/>
</dbReference>
<feature type="region of interest" description="Disordered" evidence="1">
    <location>
        <begin position="23"/>
        <end position="84"/>
    </location>
</feature>
<dbReference type="GeneID" id="54479025"/>
<keyword evidence="3" id="KW-1185">Reference proteome</keyword>
<evidence type="ECO:0000313" key="3">
    <source>
        <dbReference type="Proteomes" id="UP000799767"/>
    </source>
</evidence>